<dbReference type="PANTHER" id="PTHR11686:SF62">
    <property type="entry name" value="GLUTATHIONE HYDROLASE"/>
    <property type="match status" value="1"/>
</dbReference>
<name>A0A1B8GG54_9PEZI</name>
<sequence length="576" mass="62586">MHGFFDQDPGRSRSPRWRFALLSLLALFPSSSVEAGIFLSRDDSRGAVASESSICSSIGIDLIRRGGNAVDAAVGTTLCVGVIGMYHSGIGGGGFMLVRSETGEYEDVDFRETAPAAAYEDMYANFTIGSIVGGDASGVPGELRGFEYVHKKYGKLPWAMVVMPAAKVAERGFPVTEDLFGFMTSTVNKGQHFLTEDPSWAIDFAPNGTLLQPGEIMTRKRFGKTLRTIAQQGANAFYEGPIAEATIRAVQLANGSMTLDDMSQYDIISREPVSIDYRGYKMFSTGAPSSGAVALNTFKIIEGYNMSDPNNLKLNTHRLDEAIKFSYGSRNELGDPDFVEGIVDFQTQMLDTASAHATRHKISDDHTLDPADYNPKLLSHPDSHGTSHIVTTDSSGLSITLTTTINLSFGSRLCVPETGIIMNNEMNDFSIPGVSNEFGFVPSRNNYIRPGKRPLSSITPIIVEKADGSLYVVTGAAGGSRIITATIQALWHVLDHGMTMPEALAQPRLHDQLLPAQVRFEVGYDNDTTAYMREKGHNITWTTELLSKTQGIRRLENGTFEAAAEPRQKNSGGFAV</sequence>
<dbReference type="PANTHER" id="PTHR11686">
    <property type="entry name" value="GAMMA GLUTAMYL TRANSPEPTIDASE"/>
    <property type="match status" value="1"/>
</dbReference>
<organism evidence="5 6">
    <name type="scientific">Pseudogymnoascus verrucosus</name>
    <dbReference type="NCBI Taxonomy" id="342668"/>
    <lineage>
        <taxon>Eukaryota</taxon>
        <taxon>Fungi</taxon>
        <taxon>Dikarya</taxon>
        <taxon>Ascomycota</taxon>
        <taxon>Pezizomycotina</taxon>
        <taxon>Leotiomycetes</taxon>
        <taxon>Thelebolales</taxon>
        <taxon>Thelebolaceae</taxon>
        <taxon>Pseudogymnoascus</taxon>
    </lineage>
</organism>
<feature type="binding site" evidence="2">
    <location>
        <begin position="404"/>
        <end position="406"/>
    </location>
    <ligand>
        <name>L-glutamate</name>
        <dbReference type="ChEBI" id="CHEBI:29985"/>
    </ligand>
</feature>
<protein>
    <recommendedName>
        <fullName evidence="3">Glutathione hydrolase</fullName>
        <ecNumber evidence="3">2.3.2.2</ecNumber>
        <ecNumber evidence="3">3.4.19.13</ecNumber>
    </recommendedName>
    <alternativeName>
        <fullName evidence="3">Gamma-glutamyltransferase</fullName>
    </alternativeName>
    <alternativeName>
        <fullName evidence="3">Gamma-glutamyltranspeptidase</fullName>
    </alternativeName>
</protein>
<evidence type="ECO:0000313" key="6">
    <source>
        <dbReference type="Proteomes" id="UP000091956"/>
    </source>
</evidence>
<dbReference type="NCBIfam" id="TIGR00066">
    <property type="entry name" value="g_glut_trans"/>
    <property type="match status" value="1"/>
</dbReference>
<keyword evidence="4" id="KW-0732">Signal</keyword>
<dbReference type="FunFam" id="3.60.20.40:FF:000008">
    <property type="entry name" value="Gamma-glutamyltranspeptidase (Eurofung)"/>
    <property type="match status" value="1"/>
</dbReference>
<dbReference type="GO" id="GO:0036374">
    <property type="term" value="F:glutathione hydrolase activity"/>
    <property type="evidence" value="ECO:0007669"/>
    <property type="project" value="UniProtKB-UniRule"/>
</dbReference>
<evidence type="ECO:0000256" key="4">
    <source>
        <dbReference type="SAM" id="SignalP"/>
    </source>
</evidence>
<dbReference type="InterPro" id="IPR000101">
    <property type="entry name" value="GGT_peptidase"/>
</dbReference>
<dbReference type="Gene3D" id="1.10.246.130">
    <property type="match status" value="1"/>
</dbReference>
<dbReference type="EMBL" id="KV460240">
    <property type="protein sequence ID" value="OBT94806.1"/>
    <property type="molecule type" value="Genomic_DNA"/>
</dbReference>
<reference evidence="6" key="2">
    <citation type="journal article" date="2018" name="Nat. Commun.">
        <title>Extreme sensitivity to ultraviolet light in the fungal pathogen causing white-nose syndrome of bats.</title>
        <authorList>
            <person name="Palmer J.M."/>
            <person name="Drees K.P."/>
            <person name="Foster J.T."/>
            <person name="Lindner D.L."/>
        </authorList>
    </citation>
    <scope>NUCLEOTIDE SEQUENCE [LARGE SCALE GENOMIC DNA]</scope>
    <source>
        <strain evidence="6">UAMH 10579</strain>
    </source>
</reference>
<evidence type="ECO:0000313" key="5">
    <source>
        <dbReference type="EMBL" id="OBT94806.1"/>
    </source>
</evidence>
<dbReference type="Gene3D" id="3.60.20.40">
    <property type="match status" value="1"/>
</dbReference>
<dbReference type="PRINTS" id="PR01210">
    <property type="entry name" value="GGTRANSPTASE"/>
</dbReference>
<dbReference type="EC" id="2.3.2.2" evidence="3"/>
<dbReference type="InterPro" id="IPR043138">
    <property type="entry name" value="GGT_lsub"/>
</dbReference>
<dbReference type="GeneID" id="28839694"/>
<comment type="function">
    <text evidence="3">Cleaves the gamma-glutamyl peptide bond of glutathione and glutathione conjugates.</text>
</comment>
<dbReference type="GO" id="GO:0103068">
    <property type="term" value="F:leukotriene C4 gamma-glutamyl transferase activity"/>
    <property type="evidence" value="ECO:0007669"/>
    <property type="project" value="UniProtKB-EC"/>
</dbReference>
<feature type="binding site" evidence="2">
    <location>
        <position position="479"/>
    </location>
    <ligand>
        <name>L-glutamate</name>
        <dbReference type="ChEBI" id="CHEBI:29985"/>
    </ligand>
</feature>
<keyword evidence="3" id="KW-0378">Hydrolase</keyword>
<evidence type="ECO:0000256" key="3">
    <source>
        <dbReference type="RuleBase" id="RU368068"/>
    </source>
</evidence>
<dbReference type="GO" id="GO:0005886">
    <property type="term" value="C:plasma membrane"/>
    <property type="evidence" value="ECO:0007669"/>
    <property type="project" value="TreeGrafter"/>
</dbReference>
<dbReference type="RefSeq" id="XP_018128539.1">
    <property type="nucleotide sequence ID" value="XM_018275760.2"/>
</dbReference>
<feature type="signal peptide" evidence="4">
    <location>
        <begin position="1"/>
        <end position="35"/>
    </location>
</feature>
<evidence type="ECO:0000256" key="1">
    <source>
        <dbReference type="PIRSR" id="PIRSR600101-1"/>
    </source>
</evidence>
<dbReference type="Proteomes" id="UP000091956">
    <property type="component" value="Unassembled WGS sequence"/>
</dbReference>
<feature type="binding site" evidence="2">
    <location>
        <position position="111"/>
    </location>
    <ligand>
        <name>L-glutamate</name>
        <dbReference type="ChEBI" id="CHEBI:29985"/>
    </ligand>
</feature>
<gene>
    <name evidence="5" type="ORF">VE01_06308</name>
</gene>
<dbReference type="InterPro" id="IPR029055">
    <property type="entry name" value="Ntn_hydrolases_N"/>
</dbReference>
<evidence type="ECO:0000256" key="2">
    <source>
        <dbReference type="PIRSR" id="PIRSR600101-2"/>
    </source>
</evidence>
<comment type="pathway">
    <text evidence="3">Sulfur metabolism; glutathione metabolism.</text>
</comment>
<dbReference type="Pfam" id="PF01019">
    <property type="entry name" value="G_glu_transpept"/>
    <property type="match status" value="1"/>
</dbReference>
<keyword evidence="3" id="KW-0808">Transferase</keyword>
<dbReference type="EC" id="3.4.19.13" evidence="3"/>
<proteinExistence type="predicted"/>
<dbReference type="GO" id="GO:0006751">
    <property type="term" value="P:glutathione catabolic process"/>
    <property type="evidence" value="ECO:0007669"/>
    <property type="project" value="UniProtKB-UniRule"/>
</dbReference>
<comment type="catalytic activity">
    <reaction evidence="3">
        <text>glutathione + H2O = L-cysteinylglycine + L-glutamate</text>
        <dbReference type="Rhea" id="RHEA:28807"/>
        <dbReference type="ChEBI" id="CHEBI:15377"/>
        <dbReference type="ChEBI" id="CHEBI:29985"/>
        <dbReference type="ChEBI" id="CHEBI:57925"/>
        <dbReference type="ChEBI" id="CHEBI:61694"/>
        <dbReference type="EC" id="3.4.19.13"/>
    </reaction>
</comment>
<accession>A0A1B8GG54</accession>
<feature type="binding site" evidence="2">
    <location>
        <begin position="456"/>
        <end position="457"/>
    </location>
    <ligand>
        <name>L-glutamate</name>
        <dbReference type="ChEBI" id="CHEBI:29985"/>
    </ligand>
</feature>
<dbReference type="AlphaFoldDB" id="A0A1B8GG54"/>
<dbReference type="SUPFAM" id="SSF56235">
    <property type="entry name" value="N-terminal nucleophile aminohydrolases (Ntn hydrolases)"/>
    <property type="match status" value="1"/>
</dbReference>
<dbReference type="OrthoDB" id="1081007at2759"/>
<dbReference type="STRING" id="342668.A0A1B8GG54"/>
<feature type="chain" id="PRO_5008608552" description="Glutathione hydrolase" evidence="4">
    <location>
        <begin position="36"/>
        <end position="576"/>
    </location>
</feature>
<reference evidence="5 6" key="1">
    <citation type="submission" date="2016-03" db="EMBL/GenBank/DDBJ databases">
        <title>Comparative genomics of Pseudogymnoascus destructans, the fungus causing white-nose syndrome of bats.</title>
        <authorList>
            <person name="Palmer J.M."/>
            <person name="Drees K.P."/>
            <person name="Foster J.T."/>
            <person name="Lindner D.L."/>
        </authorList>
    </citation>
    <scope>NUCLEOTIDE SEQUENCE [LARGE SCALE GENOMIC DNA]</scope>
    <source>
        <strain evidence="5 6">UAMH 10579</strain>
    </source>
</reference>
<dbReference type="FunFam" id="1.10.246.130:FF:000001">
    <property type="entry name" value="Gamma-glutamyltransferase 5 isoform 1"/>
    <property type="match status" value="1"/>
</dbReference>
<keyword evidence="3" id="KW-0012">Acyltransferase</keyword>
<dbReference type="InterPro" id="IPR043137">
    <property type="entry name" value="GGT_ssub_C"/>
</dbReference>
<comment type="catalytic activity">
    <reaction evidence="3">
        <text>an S-substituted glutathione + H2O = an S-substituted L-cysteinylglycine + L-glutamate</text>
        <dbReference type="Rhea" id="RHEA:59468"/>
        <dbReference type="ChEBI" id="CHEBI:15377"/>
        <dbReference type="ChEBI" id="CHEBI:29985"/>
        <dbReference type="ChEBI" id="CHEBI:90779"/>
        <dbReference type="ChEBI" id="CHEBI:143103"/>
        <dbReference type="EC" id="3.4.19.13"/>
    </reaction>
</comment>
<dbReference type="UniPathway" id="UPA00204"/>
<feature type="binding site" evidence="2">
    <location>
        <position position="428"/>
    </location>
    <ligand>
        <name>L-glutamate</name>
        <dbReference type="ChEBI" id="CHEBI:29985"/>
    </ligand>
</feature>
<feature type="active site" description="Nucleophile" evidence="1">
    <location>
        <position position="386"/>
    </location>
</feature>
<comment type="catalytic activity">
    <reaction evidence="3">
        <text>an N-terminal (5-L-glutamyl)-[peptide] + an alpha-amino acid = 5-L-glutamyl amino acid + an N-terminal L-alpha-aminoacyl-[peptide]</text>
        <dbReference type="Rhea" id="RHEA:23904"/>
        <dbReference type="Rhea" id="RHEA-COMP:9780"/>
        <dbReference type="Rhea" id="RHEA-COMP:9795"/>
        <dbReference type="ChEBI" id="CHEBI:77644"/>
        <dbReference type="ChEBI" id="CHEBI:78597"/>
        <dbReference type="ChEBI" id="CHEBI:78599"/>
        <dbReference type="ChEBI" id="CHEBI:78608"/>
        <dbReference type="EC" id="2.3.2.2"/>
    </reaction>
</comment>
<keyword evidence="6" id="KW-1185">Reference proteome</keyword>